<gene>
    <name evidence="1" type="ORF">ACFOHH_16445</name>
</gene>
<keyword evidence="2" id="KW-1185">Reference proteome</keyword>
<sequence>MAKVIRDHFKVESSVCVIHLPSGTKISTYPYKDKKDVGDLKIRNLHDNDHADEYDPDEVRAMALELLKELAEDNND</sequence>
<reference evidence="2" key="1">
    <citation type="journal article" date="2019" name="Int. J. Syst. Evol. Microbiol.">
        <title>The Global Catalogue of Microorganisms (GCM) 10K type strain sequencing project: providing services to taxonomists for standard genome sequencing and annotation.</title>
        <authorList>
            <consortium name="The Broad Institute Genomics Platform"/>
            <consortium name="The Broad Institute Genome Sequencing Center for Infectious Disease"/>
            <person name="Wu L."/>
            <person name="Ma J."/>
        </authorList>
    </citation>
    <scope>NUCLEOTIDE SEQUENCE [LARGE SCALE GENOMIC DNA]</scope>
    <source>
        <strain evidence="2">KCTC 52677</strain>
    </source>
</reference>
<dbReference type="RefSeq" id="WP_257317171.1">
    <property type="nucleotide sequence ID" value="NZ_JANFDG010000026.1"/>
</dbReference>
<dbReference type="Proteomes" id="UP001595377">
    <property type="component" value="Unassembled WGS sequence"/>
</dbReference>
<accession>A0ABV7DJS4</accession>
<proteinExistence type="predicted"/>
<evidence type="ECO:0000313" key="1">
    <source>
        <dbReference type="EMBL" id="MFC3074703.1"/>
    </source>
</evidence>
<name>A0ABV7DJS4_9HYPH</name>
<evidence type="ECO:0000313" key="2">
    <source>
        <dbReference type="Proteomes" id="UP001595377"/>
    </source>
</evidence>
<organism evidence="1 2">
    <name type="scientific">Shinella pollutisoli</name>
    <dbReference type="NCBI Taxonomy" id="2250594"/>
    <lineage>
        <taxon>Bacteria</taxon>
        <taxon>Pseudomonadati</taxon>
        <taxon>Pseudomonadota</taxon>
        <taxon>Alphaproteobacteria</taxon>
        <taxon>Hyphomicrobiales</taxon>
        <taxon>Rhizobiaceae</taxon>
        <taxon>Shinella</taxon>
    </lineage>
</organism>
<dbReference type="EMBL" id="JBHRSP010000025">
    <property type="protein sequence ID" value="MFC3074703.1"/>
    <property type="molecule type" value="Genomic_DNA"/>
</dbReference>
<protein>
    <submittedName>
        <fullName evidence="1">Uncharacterized protein</fullName>
    </submittedName>
</protein>
<comment type="caution">
    <text evidence="1">The sequence shown here is derived from an EMBL/GenBank/DDBJ whole genome shotgun (WGS) entry which is preliminary data.</text>
</comment>